<dbReference type="eggNOG" id="COG0841">
    <property type="taxonomic scope" value="Bacteria"/>
</dbReference>
<proteinExistence type="predicted"/>
<keyword evidence="1" id="KW-0472">Membrane</keyword>
<keyword evidence="1" id="KW-0812">Transmembrane</keyword>
<protein>
    <submittedName>
        <fullName evidence="2">Probable multidrug resistance protein</fullName>
    </submittedName>
</protein>
<feature type="transmembrane region" description="Helical" evidence="1">
    <location>
        <begin position="37"/>
        <end position="56"/>
    </location>
</feature>
<evidence type="ECO:0000256" key="1">
    <source>
        <dbReference type="SAM" id="Phobius"/>
    </source>
</evidence>
<dbReference type="Gene3D" id="1.20.1640.10">
    <property type="entry name" value="Multidrug efflux transporter AcrB transmembrane domain"/>
    <property type="match status" value="1"/>
</dbReference>
<gene>
    <name evidence="2" type="ORF">DSM3645_18696</name>
</gene>
<sequence>MLLTSLTPIVGMRPTLLERSKEAQVVSPMATSSTFRLALCTLVVLVLIPVTAGFAITNDEDHDDLADRSNVFQDPVVG</sequence>
<accession>A3ZZC1</accession>
<organism evidence="2 3">
    <name type="scientific">Blastopirellula marina DSM 3645</name>
    <dbReference type="NCBI Taxonomy" id="314230"/>
    <lineage>
        <taxon>Bacteria</taxon>
        <taxon>Pseudomonadati</taxon>
        <taxon>Planctomycetota</taxon>
        <taxon>Planctomycetia</taxon>
        <taxon>Pirellulales</taxon>
        <taxon>Pirellulaceae</taxon>
        <taxon>Blastopirellula</taxon>
    </lineage>
</organism>
<evidence type="ECO:0000313" key="3">
    <source>
        <dbReference type="Proteomes" id="UP000004358"/>
    </source>
</evidence>
<keyword evidence="1" id="KW-1133">Transmembrane helix</keyword>
<reference evidence="2 3" key="1">
    <citation type="submission" date="2006-02" db="EMBL/GenBank/DDBJ databases">
        <authorList>
            <person name="Amann R."/>
            <person name="Ferriera S."/>
            <person name="Johnson J."/>
            <person name="Kravitz S."/>
            <person name="Halpern A."/>
            <person name="Remington K."/>
            <person name="Beeson K."/>
            <person name="Tran B."/>
            <person name="Rogers Y.-H."/>
            <person name="Friedman R."/>
            <person name="Venter J.C."/>
        </authorList>
    </citation>
    <scope>NUCLEOTIDE SEQUENCE [LARGE SCALE GENOMIC DNA]</scope>
    <source>
        <strain evidence="2 3">DSM 3645</strain>
    </source>
</reference>
<dbReference type="HOGENOM" id="CLU_2614952_0_0_0"/>
<dbReference type="SUPFAM" id="SSF82866">
    <property type="entry name" value="Multidrug efflux transporter AcrB transmembrane domain"/>
    <property type="match status" value="1"/>
</dbReference>
<name>A3ZZC1_9BACT</name>
<evidence type="ECO:0000313" key="2">
    <source>
        <dbReference type="EMBL" id="EAQ78078.1"/>
    </source>
</evidence>
<dbReference type="STRING" id="314230.DSM3645_18696"/>
<dbReference type="EMBL" id="AANZ01000024">
    <property type="protein sequence ID" value="EAQ78078.1"/>
    <property type="molecule type" value="Genomic_DNA"/>
</dbReference>
<dbReference type="Proteomes" id="UP000004358">
    <property type="component" value="Unassembled WGS sequence"/>
</dbReference>
<comment type="caution">
    <text evidence="2">The sequence shown here is derived from an EMBL/GenBank/DDBJ whole genome shotgun (WGS) entry which is preliminary data.</text>
</comment>
<dbReference type="AlphaFoldDB" id="A3ZZC1"/>